<protein>
    <submittedName>
        <fullName evidence="3">Uncharacterized protein</fullName>
    </submittedName>
</protein>
<organism evidence="2 3">
    <name type="scientific">Schistosoma mansoni</name>
    <name type="common">Blood fluke</name>
    <dbReference type="NCBI Taxonomy" id="6183"/>
    <lineage>
        <taxon>Eukaryota</taxon>
        <taxon>Metazoa</taxon>
        <taxon>Spiralia</taxon>
        <taxon>Lophotrochozoa</taxon>
        <taxon>Platyhelminthes</taxon>
        <taxon>Trematoda</taxon>
        <taxon>Digenea</taxon>
        <taxon>Strigeidida</taxon>
        <taxon>Schistosomatoidea</taxon>
        <taxon>Schistosomatidae</taxon>
        <taxon>Schistosoma</taxon>
    </lineage>
</organism>
<dbReference type="InParanoid" id="G4VGA1"/>
<keyword evidence="1" id="KW-0472">Membrane</keyword>
<proteinExistence type="predicted"/>
<dbReference type="GeneID" id="29830543"/>
<sequence length="146" mass="16894">MLIVLFVKTRITIHREIKRQVTEVSIGLVNIYPVLNFTDTIHVPLIMPTALGVVKLDTSNRFVKLLFISLQVILNFVIRILLIWVIRINIYDLQHPEIHFIFENDYISPTVLFTILLPRLAIPSSLFRKGNHSRQILMLFSSVATC</sequence>
<keyword evidence="1" id="KW-0812">Transmembrane</keyword>
<dbReference type="KEGG" id="smm:Smp_202200"/>
<keyword evidence="2" id="KW-1185">Reference proteome</keyword>
<dbReference type="HOGENOM" id="CLU_1779728_0_0_1"/>
<evidence type="ECO:0000313" key="2">
    <source>
        <dbReference type="Proteomes" id="UP000008854"/>
    </source>
</evidence>
<dbReference type="RefSeq" id="XP_018651568.1">
    <property type="nucleotide sequence ID" value="XM_018799816.1"/>
</dbReference>
<accession>G4VGA1</accession>
<dbReference type="CTD" id="29830543"/>
<feature type="transmembrane region" description="Helical" evidence="1">
    <location>
        <begin position="65"/>
        <end position="86"/>
    </location>
</feature>
<keyword evidence="1" id="KW-1133">Transmembrane helix</keyword>
<reference evidence="3" key="2">
    <citation type="submission" date="2018-12" db="UniProtKB">
        <authorList>
            <consortium name="WormBaseParasite"/>
        </authorList>
    </citation>
    <scope>IDENTIFICATION</scope>
    <source>
        <strain evidence="3">Puerto Rican</strain>
    </source>
</reference>
<evidence type="ECO:0000256" key="1">
    <source>
        <dbReference type="SAM" id="Phobius"/>
    </source>
</evidence>
<name>G4VGA1_SCHMA</name>
<reference evidence="2" key="1">
    <citation type="journal article" date="2012" name="PLoS Negl. Trop. Dis.">
        <title>A systematically improved high quality genome and transcriptome of the human blood fluke Schistosoma mansoni.</title>
        <authorList>
            <person name="Protasio A.V."/>
            <person name="Tsai I.J."/>
            <person name="Babbage A."/>
            <person name="Nichol S."/>
            <person name="Hunt M."/>
            <person name="Aslett M.A."/>
            <person name="De Silva N."/>
            <person name="Velarde G.S."/>
            <person name="Anderson T.J."/>
            <person name="Clark R.C."/>
            <person name="Davidson C."/>
            <person name="Dillon G.P."/>
            <person name="Holroyd N.E."/>
            <person name="LoVerde P.T."/>
            <person name="Lloyd C."/>
            <person name="McQuillan J."/>
            <person name="Oliveira G."/>
            <person name="Otto T.D."/>
            <person name="Parker-Manuel S.J."/>
            <person name="Quail M.A."/>
            <person name="Wilson R.A."/>
            <person name="Zerlotini A."/>
            <person name="Dunne D.W."/>
            <person name="Berriman M."/>
        </authorList>
    </citation>
    <scope>NUCLEOTIDE SEQUENCE [LARGE SCALE GENOMIC DNA]</scope>
    <source>
        <strain evidence="2">Puerto Rican</strain>
    </source>
</reference>
<evidence type="ECO:0000313" key="3">
    <source>
        <dbReference type="WBParaSite" id="Smp_202200.1"/>
    </source>
</evidence>
<feature type="transmembrane region" description="Helical" evidence="1">
    <location>
        <begin position="106"/>
        <end position="127"/>
    </location>
</feature>
<dbReference type="Proteomes" id="UP000008854">
    <property type="component" value="Unassembled WGS sequence"/>
</dbReference>
<dbReference type="AlphaFoldDB" id="G4VGA1"/>
<dbReference type="WBParaSite" id="Smp_202200.1">
    <property type="protein sequence ID" value="Smp_202200.1"/>
    <property type="gene ID" value="Smp_202200"/>
</dbReference>